<dbReference type="InterPro" id="IPR019140">
    <property type="entry name" value="MCM_complex-bd"/>
</dbReference>
<evidence type="ECO:0008006" key="5">
    <source>
        <dbReference type="Google" id="ProtNLM"/>
    </source>
</evidence>
<gene>
    <name evidence="3" type="ORF">H4R20_004312</name>
</gene>
<dbReference type="Proteomes" id="UP001140094">
    <property type="component" value="Unassembled WGS sequence"/>
</dbReference>
<evidence type="ECO:0000256" key="1">
    <source>
        <dbReference type="ARBA" id="ARBA00004123"/>
    </source>
</evidence>
<reference evidence="3" key="1">
    <citation type="submission" date="2022-07" db="EMBL/GenBank/DDBJ databases">
        <title>Phylogenomic reconstructions and comparative analyses of Kickxellomycotina fungi.</title>
        <authorList>
            <person name="Reynolds N.K."/>
            <person name="Stajich J.E."/>
            <person name="Barry K."/>
            <person name="Grigoriev I.V."/>
            <person name="Crous P."/>
            <person name="Smith M.E."/>
        </authorList>
    </citation>
    <scope>NUCLEOTIDE SEQUENCE</scope>
    <source>
        <strain evidence="3">NRRL 1565</strain>
    </source>
</reference>
<accession>A0A9W8LQL9</accession>
<proteinExistence type="predicted"/>
<comment type="subcellular location">
    <subcellularLocation>
        <location evidence="1">Nucleus</location>
    </subcellularLocation>
</comment>
<name>A0A9W8LQL9_9FUNG</name>
<keyword evidence="4" id="KW-1185">Reference proteome</keyword>
<sequence>NDCDVHLADSATRFFAKVQSGISVDMQPLDPMHTEQIRQYLELARCLDFNIPKDVSDIISSEYADSRRCAHKKGEQMVTQEELALTVTVARLISISKGQAMLDLASWREACTLEQCRKERATKAKGARPVSTAQTPPS</sequence>
<organism evidence="3 4">
    <name type="scientific">Coemansia guatemalensis</name>
    <dbReference type="NCBI Taxonomy" id="2761395"/>
    <lineage>
        <taxon>Eukaryota</taxon>
        <taxon>Fungi</taxon>
        <taxon>Fungi incertae sedis</taxon>
        <taxon>Zoopagomycota</taxon>
        <taxon>Kickxellomycotina</taxon>
        <taxon>Kickxellomycetes</taxon>
        <taxon>Kickxellales</taxon>
        <taxon>Kickxellaceae</taxon>
        <taxon>Coemansia</taxon>
    </lineage>
</organism>
<evidence type="ECO:0000313" key="3">
    <source>
        <dbReference type="EMBL" id="KAJ2799751.1"/>
    </source>
</evidence>
<dbReference type="EMBL" id="JANBUO010001120">
    <property type="protein sequence ID" value="KAJ2799751.1"/>
    <property type="molecule type" value="Genomic_DNA"/>
</dbReference>
<dbReference type="GO" id="GO:0005634">
    <property type="term" value="C:nucleus"/>
    <property type="evidence" value="ECO:0007669"/>
    <property type="project" value="UniProtKB-SubCell"/>
</dbReference>
<dbReference type="OrthoDB" id="329666at2759"/>
<evidence type="ECO:0000313" key="4">
    <source>
        <dbReference type="Proteomes" id="UP001140094"/>
    </source>
</evidence>
<comment type="caution">
    <text evidence="3">The sequence shown here is derived from an EMBL/GenBank/DDBJ whole genome shotgun (WGS) entry which is preliminary data.</text>
</comment>
<protein>
    <recommendedName>
        <fullName evidence="5">MCM AAA-lid domain-containing protein</fullName>
    </recommendedName>
</protein>
<feature type="non-terminal residue" evidence="3">
    <location>
        <position position="1"/>
    </location>
</feature>
<dbReference type="AlphaFoldDB" id="A0A9W8LQL9"/>
<evidence type="ECO:0000256" key="2">
    <source>
        <dbReference type="ARBA" id="ARBA00023242"/>
    </source>
</evidence>
<dbReference type="GO" id="GO:0003682">
    <property type="term" value="F:chromatin binding"/>
    <property type="evidence" value="ECO:0007669"/>
    <property type="project" value="TreeGrafter"/>
</dbReference>
<dbReference type="Pfam" id="PF09739">
    <property type="entry name" value="MCM_bind"/>
    <property type="match status" value="1"/>
</dbReference>
<keyword evidence="2" id="KW-0539">Nucleus</keyword>
<dbReference type="GO" id="GO:0006261">
    <property type="term" value="P:DNA-templated DNA replication"/>
    <property type="evidence" value="ECO:0007669"/>
    <property type="project" value="TreeGrafter"/>
</dbReference>
<dbReference type="PANTHER" id="PTHR13489">
    <property type="entry name" value="MINI-CHROMOSOME MAINTENANCE COMPLEX-BINDING PROTEIN"/>
    <property type="match status" value="1"/>
</dbReference>
<dbReference type="PANTHER" id="PTHR13489:SF0">
    <property type="entry name" value="MINI-CHROMOSOME MAINTENANCE COMPLEX-BINDING PROTEIN"/>
    <property type="match status" value="1"/>
</dbReference>